<feature type="repeat" description="WD" evidence="3">
    <location>
        <begin position="633"/>
        <end position="673"/>
    </location>
</feature>
<evidence type="ECO:0000256" key="4">
    <source>
        <dbReference type="SAM" id="MobiDB-lite"/>
    </source>
</evidence>
<keyword evidence="7" id="KW-1185">Reference proteome</keyword>
<dbReference type="InterPro" id="IPR001810">
    <property type="entry name" value="F-box_dom"/>
</dbReference>
<evidence type="ECO:0000313" key="6">
    <source>
        <dbReference type="EMBL" id="KAJ1647132.1"/>
    </source>
</evidence>
<feature type="repeat" description="WD" evidence="3">
    <location>
        <begin position="593"/>
        <end position="632"/>
    </location>
</feature>
<proteinExistence type="predicted"/>
<organism evidence="6 7">
    <name type="scientific">Coemansia asiatica</name>
    <dbReference type="NCBI Taxonomy" id="1052880"/>
    <lineage>
        <taxon>Eukaryota</taxon>
        <taxon>Fungi</taxon>
        <taxon>Fungi incertae sedis</taxon>
        <taxon>Zoopagomycota</taxon>
        <taxon>Kickxellomycotina</taxon>
        <taxon>Kickxellomycetes</taxon>
        <taxon>Kickxellales</taxon>
        <taxon>Kickxellaceae</taxon>
        <taxon>Coemansia</taxon>
    </lineage>
</organism>
<feature type="repeat" description="WD" evidence="3">
    <location>
        <begin position="473"/>
        <end position="512"/>
    </location>
</feature>
<dbReference type="Gene3D" id="2.130.10.10">
    <property type="entry name" value="YVTN repeat-like/Quinoprotein amine dehydrogenase"/>
    <property type="match status" value="2"/>
</dbReference>
<feature type="domain" description="F-box" evidence="5">
    <location>
        <begin position="224"/>
        <end position="270"/>
    </location>
</feature>
<evidence type="ECO:0000259" key="5">
    <source>
        <dbReference type="PROSITE" id="PS50181"/>
    </source>
</evidence>
<dbReference type="InterPro" id="IPR001680">
    <property type="entry name" value="WD40_rpt"/>
</dbReference>
<keyword evidence="1 3" id="KW-0853">WD repeat</keyword>
<protein>
    <recommendedName>
        <fullName evidence="5">F-box domain-containing protein</fullName>
    </recommendedName>
</protein>
<feature type="repeat" description="WD" evidence="3">
    <location>
        <begin position="433"/>
        <end position="472"/>
    </location>
</feature>
<dbReference type="PANTHER" id="PTHR19848:SF8">
    <property type="entry name" value="F-BOX AND WD REPEAT DOMAIN CONTAINING 7"/>
    <property type="match status" value="1"/>
</dbReference>
<dbReference type="Proteomes" id="UP001145021">
    <property type="component" value="Unassembled WGS sequence"/>
</dbReference>
<dbReference type="PROSITE" id="PS50082">
    <property type="entry name" value="WD_REPEATS_2"/>
    <property type="match status" value="7"/>
</dbReference>
<name>A0A9W7XLA6_9FUNG</name>
<dbReference type="InterPro" id="IPR036047">
    <property type="entry name" value="F-box-like_dom_sf"/>
</dbReference>
<dbReference type="EMBL" id="JANBOH010000038">
    <property type="protein sequence ID" value="KAJ1647132.1"/>
    <property type="molecule type" value="Genomic_DNA"/>
</dbReference>
<evidence type="ECO:0000313" key="7">
    <source>
        <dbReference type="Proteomes" id="UP001145021"/>
    </source>
</evidence>
<dbReference type="Gene3D" id="1.20.1280.50">
    <property type="match status" value="1"/>
</dbReference>
<feature type="compositionally biased region" description="Polar residues" evidence="4">
    <location>
        <begin position="83"/>
        <end position="92"/>
    </location>
</feature>
<reference evidence="6" key="1">
    <citation type="submission" date="2022-07" db="EMBL/GenBank/DDBJ databases">
        <title>Phylogenomic reconstructions and comparative analyses of Kickxellomycotina fungi.</title>
        <authorList>
            <person name="Reynolds N.K."/>
            <person name="Stajich J.E."/>
            <person name="Barry K."/>
            <person name="Grigoriev I.V."/>
            <person name="Crous P."/>
            <person name="Smith M.E."/>
        </authorList>
    </citation>
    <scope>NUCLEOTIDE SEQUENCE</scope>
    <source>
        <strain evidence="6">NBRC 105413</strain>
    </source>
</reference>
<gene>
    <name evidence="6" type="ORF">LPJ64_001463</name>
</gene>
<feature type="repeat" description="WD" evidence="3">
    <location>
        <begin position="675"/>
        <end position="714"/>
    </location>
</feature>
<dbReference type="Pfam" id="PF00400">
    <property type="entry name" value="WD40"/>
    <property type="match status" value="7"/>
</dbReference>
<dbReference type="InterPro" id="IPR020472">
    <property type="entry name" value="WD40_PAC1"/>
</dbReference>
<evidence type="ECO:0000256" key="2">
    <source>
        <dbReference type="ARBA" id="ARBA00022737"/>
    </source>
</evidence>
<dbReference type="SUPFAM" id="SSF81383">
    <property type="entry name" value="F-box domain"/>
    <property type="match status" value="1"/>
</dbReference>
<dbReference type="Pfam" id="PF12937">
    <property type="entry name" value="F-box-like"/>
    <property type="match status" value="1"/>
</dbReference>
<dbReference type="InterPro" id="IPR019775">
    <property type="entry name" value="WD40_repeat_CS"/>
</dbReference>
<dbReference type="CDD" id="cd00200">
    <property type="entry name" value="WD40"/>
    <property type="match status" value="1"/>
</dbReference>
<dbReference type="InterPro" id="IPR015943">
    <property type="entry name" value="WD40/YVTN_repeat-like_dom_sf"/>
</dbReference>
<dbReference type="PANTHER" id="PTHR19848">
    <property type="entry name" value="WD40 REPEAT PROTEIN"/>
    <property type="match status" value="1"/>
</dbReference>
<dbReference type="PROSITE" id="PS50181">
    <property type="entry name" value="FBOX"/>
    <property type="match status" value="1"/>
</dbReference>
<evidence type="ECO:0000256" key="3">
    <source>
        <dbReference type="PROSITE-ProRule" id="PRU00221"/>
    </source>
</evidence>
<keyword evidence="2" id="KW-0677">Repeat</keyword>
<dbReference type="PRINTS" id="PR00320">
    <property type="entry name" value="GPROTEINBRPT"/>
</dbReference>
<comment type="caution">
    <text evidence="6">The sequence shown here is derived from an EMBL/GenBank/DDBJ whole genome shotgun (WGS) entry which is preliminary data.</text>
</comment>
<dbReference type="SMART" id="SM00320">
    <property type="entry name" value="WD40"/>
    <property type="match status" value="7"/>
</dbReference>
<dbReference type="AlphaFoldDB" id="A0A9W7XLA6"/>
<feature type="repeat" description="WD" evidence="3">
    <location>
        <begin position="553"/>
        <end position="592"/>
    </location>
</feature>
<evidence type="ECO:0000256" key="1">
    <source>
        <dbReference type="ARBA" id="ARBA00022574"/>
    </source>
</evidence>
<dbReference type="InterPro" id="IPR036322">
    <property type="entry name" value="WD40_repeat_dom_sf"/>
</dbReference>
<feature type="repeat" description="WD" evidence="3">
    <location>
        <begin position="513"/>
        <end position="552"/>
    </location>
</feature>
<dbReference type="SUPFAM" id="SSF50978">
    <property type="entry name" value="WD40 repeat-like"/>
    <property type="match status" value="1"/>
</dbReference>
<dbReference type="PROSITE" id="PS00678">
    <property type="entry name" value="WD_REPEATS_1"/>
    <property type="match status" value="5"/>
</dbReference>
<accession>A0A9W7XLA6</accession>
<sequence length="716" mass="77247">MLCNCAAASQQAPRPQKTLAAMFALAAVCTFSDSAIATAQANNAFPLVILAAVLQRMRIDIHPKLLLMKMWKMSWVKSEAQPPIQQQPTINEPTADEAGYGRNERDTSAHIDPVPIPDGAIERSHIWSGAPSGAAAYTPTSPLAIANQPASGSNTPRSFMVASAGTGLLLPPAAVIAPAGISPPVSPSARPGAMKRKDSFVSANRCSAGASTSVASSMFADGRLDFLTYLPYEIAMVIVIYADFPTITTIAQVSRSWNRFARDNAVWRRLFLQQPEWRTPRALAAAGRTVGGHRRRIYNGAGGTSTTTLSVATPTSSVCTSGANTPRIGDDLANYGMAGDSAASGARQILSTYSGSSLRPAIVLQHMVAPSPNLRAVGYSSDDSDCKPPSQLLSPANFGNSGRLVGANWNYLFKQRLELDCRWSRGIAQVHTITGHADSVYCVQYDHDKIVTGSRDRTIKIWDSRTFQCLRTLTGHDASVLCLKYDQTTLVTGSSDSTVIIWDLAQGRPLQRLVSHTAGVLDVAFNTDYVVSCSKDCTIKIWSRATGKLLRTMAGHRGPVNAVQLYGDRIVSASGDSLIKMWDVKTGNLIRTFSGHTRGLACVQFDGKTIVSGSSDQLIKVWDSESGRCIQTLKGHKDLVRTLHFAGGRRAVSGSYDQSVKVWDIVSGECTLDLKDVHTSWVFDVQFSTSRIVSTSQDQKIVVWDFGQGLDLTNIE</sequence>
<feature type="region of interest" description="Disordered" evidence="4">
    <location>
        <begin position="80"/>
        <end position="115"/>
    </location>
</feature>
<dbReference type="PROSITE" id="PS50294">
    <property type="entry name" value="WD_REPEATS_REGION"/>
    <property type="match status" value="6"/>
</dbReference>